<comment type="subcellular location">
    <subcellularLocation>
        <location evidence="1">Membrane</location>
        <topology evidence="1">Multi-pass membrane protein</topology>
    </subcellularLocation>
</comment>
<organism evidence="7 8">
    <name type="scientific">Gryllus longicercus</name>
    <dbReference type="NCBI Taxonomy" id="2509291"/>
    <lineage>
        <taxon>Eukaryota</taxon>
        <taxon>Metazoa</taxon>
        <taxon>Ecdysozoa</taxon>
        <taxon>Arthropoda</taxon>
        <taxon>Hexapoda</taxon>
        <taxon>Insecta</taxon>
        <taxon>Pterygota</taxon>
        <taxon>Neoptera</taxon>
        <taxon>Polyneoptera</taxon>
        <taxon>Orthoptera</taxon>
        <taxon>Ensifera</taxon>
        <taxon>Gryllidea</taxon>
        <taxon>Grylloidea</taxon>
        <taxon>Gryllidae</taxon>
        <taxon>Gryllinae</taxon>
        <taxon>Gryllus</taxon>
    </lineage>
</organism>
<dbReference type="AlphaFoldDB" id="A0AAN9W4M4"/>
<evidence type="ECO:0000313" key="7">
    <source>
        <dbReference type="EMBL" id="KAK7868563.1"/>
    </source>
</evidence>
<sequence length="186" mass="21264">MSTVYSKVVLFTRKYPLIRGMASYAVIWPTSNLTQQVILGKEHLDYAQALRFCLFGTLFVAPTLHTWLKIANAMWPDMTIKNAMKKACMEQFSYGPAACVCFFFGMSLLEGKSVEEAGHEVSTKFIPTYRVGFCVWPVLQTINFAFIPERNRVPFVSICSFLWSSFLAYMKQLEAKDLVKMEHIAK</sequence>
<evidence type="ECO:0000256" key="1">
    <source>
        <dbReference type="ARBA" id="ARBA00004141"/>
    </source>
</evidence>
<dbReference type="PANTHER" id="PTHR11266">
    <property type="entry name" value="PEROXISOMAL MEMBRANE PROTEIN 2, PXMP2 MPV17"/>
    <property type="match status" value="1"/>
</dbReference>
<name>A0AAN9W4M4_9ORTH</name>
<evidence type="ECO:0000256" key="3">
    <source>
        <dbReference type="ARBA" id="ARBA00022692"/>
    </source>
</evidence>
<keyword evidence="4 6" id="KW-1133">Transmembrane helix</keyword>
<evidence type="ECO:0000256" key="5">
    <source>
        <dbReference type="ARBA" id="ARBA00023136"/>
    </source>
</evidence>
<evidence type="ECO:0008006" key="9">
    <source>
        <dbReference type="Google" id="ProtNLM"/>
    </source>
</evidence>
<accession>A0AAN9W4M4</accession>
<keyword evidence="5 6" id="KW-0472">Membrane</keyword>
<dbReference type="GO" id="GO:0005739">
    <property type="term" value="C:mitochondrion"/>
    <property type="evidence" value="ECO:0007669"/>
    <property type="project" value="TreeGrafter"/>
</dbReference>
<feature type="transmembrane region" description="Helical" evidence="6">
    <location>
        <begin position="49"/>
        <end position="71"/>
    </location>
</feature>
<evidence type="ECO:0000256" key="2">
    <source>
        <dbReference type="ARBA" id="ARBA00006824"/>
    </source>
</evidence>
<dbReference type="Proteomes" id="UP001378592">
    <property type="component" value="Unassembled WGS sequence"/>
</dbReference>
<gene>
    <name evidence="7" type="ORF">R5R35_009460</name>
</gene>
<evidence type="ECO:0000256" key="4">
    <source>
        <dbReference type="ARBA" id="ARBA00022989"/>
    </source>
</evidence>
<dbReference type="EMBL" id="JAZDUA010000091">
    <property type="protein sequence ID" value="KAK7868563.1"/>
    <property type="molecule type" value="Genomic_DNA"/>
</dbReference>
<reference evidence="7 8" key="1">
    <citation type="submission" date="2024-03" db="EMBL/GenBank/DDBJ databases">
        <title>The genome assembly and annotation of the cricket Gryllus longicercus Weissman &amp; Gray.</title>
        <authorList>
            <person name="Szrajer S."/>
            <person name="Gray D."/>
            <person name="Ylla G."/>
        </authorList>
    </citation>
    <scope>NUCLEOTIDE SEQUENCE [LARGE SCALE GENOMIC DNA]</scope>
    <source>
        <strain evidence="7">DAG 2021-001</strain>
        <tissue evidence="7">Whole body minus gut</tissue>
    </source>
</reference>
<dbReference type="Pfam" id="PF04117">
    <property type="entry name" value="Mpv17_PMP22"/>
    <property type="match status" value="1"/>
</dbReference>
<dbReference type="InterPro" id="IPR007248">
    <property type="entry name" value="Mpv17_PMP22"/>
</dbReference>
<feature type="transmembrane region" description="Helical" evidence="6">
    <location>
        <begin position="129"/>
        <end position="146"/>
    </location>
</feature>
<proteinExistence type="inferred from homology"/>
<keyword evidence="3 6" id="KW-0812">Transmembrane</keyword>
<dbReference type="PANTHER" id="PTHR11266:SF75">
    <property type="entry name" value="IP10007P-RELATED"/>
    <property type="match status" value="1"/>
</dbReference>
<evidence type="ECO:0000256" key="6">
    <source>
        <dbReference type="RuleBase" id="RU363053"/>
    </source>
</evidence>
<keyword evidence="8" id="KW-1185">Reference proteome</keyword>
<protein>
    <recommendedName>
        <fullName evidence="9">Mpv17-like protein</fullName>
    </recommendedName>
</protein>
<comment type="caution">
    <text evidence="7">The sequence shown here is derived from an EMBL/GenBank/DDBJ whole genome shotgun (WGS) entry which is preliminary data.</text>
</comment>
<dbReference type="GO" id="GO:0016020">
    <property type="term" value="C:membrane"/>
    <property type="evidence" value="ECO:0007669"/>
    <property type="project" value="UniProtKB-SubCell"/>
</dbReference>
<feature type="transmembrane region" description="Helical" evidence="6">
    <location>
        <begin position="92"/>
        <end position="109"/>
    </location>
</feature>
<evidence type="ECO:0000313" key="8">
    <source>
        <dbReference type="Proteomes" id="UP001378592"/>
    </source>
</evidence>
<comment type="similarity">
    <text evidence="2 6">Belongs to the peroxisomal membrane protein PXMP2/4 family.</text>
</comment>
<feature type="transmembrane region" description="Helical" evidence="6">
    <location>
        <begin position="153"/>
        <end position="170"/>
    </location>
</feature>